<evidence type="ECO:0000313" key="5">
    <source>
        <dbReference type="EMBL" id="GGS13023.1"/>
    </source>
</evidence>
<reference evidence="5" key="1">
    <citation type="journal article" date="2014" name="Int. J. Syst. Evol. Microbiol.">
        <title>Complete genome sequence of Corynebacterium casei LMG S-19264T (=DSM 44701T), isolated from a smear-ripened cheese.</title>
        <authorList>
            <consortium name="US DOE Joint Genome Institute (JGI-PGF)"/>
            <person name="Walter F."/>
            <person name="Albersmeier A."/>
            <person name="Kalinowski J."/>
            <person name="Ruckert C."/>
        </authorList>
    </citation>
    <scope>NUCLEOTIDE SEQUENCE</scope>
    <source>
        <strain evidence="5">JCM 3276</strain>
    </source>
</reference>
<evidence type="ECO:0008006" key="7">
    <source>
        <dbReference type="Google" id="ProtNLM"/>
    </source>
</evidence>
<comment type="subcellular location">
    <subcellularLocation>
        <location evidence="1">Cytoplasm</location>
    </subcellularLocation>
</comment>
<name>A0A918G2H3_9PSEU</name>
<keyword evidence="6" id="KW-1185">Reference proteome</keyword>
<proteinExistence type="inferred from homology"/>
<evidence type="ECO:0000256" key="3">
    <source>
        <dbReference type="ARBA" id="ARBA00022490"/>
    </source>
</evidence>
<comment type="caution">
    <text evidence="5">The sequence shown here is derived from an EMBL/GenBank/DDBJ whole genome shotgun (WGS) entry which is preliminary data.</text>
</comment>
<evidence type="ECO:0000313" key="6">
    <source>
        <dbReference type="Proteomes" id="UP000660680"/>
    </source>
</evidence>
<dbReference type="AlphaFoldDB" id="A0A918G2H3"/>
<organism evidence="5 6">
    <name type="scientific">Actinokineospora fastidiosa</name>
    <dbReference type="NCBI Taxonomy" id="1816"/>
    <lineage>
        <taxon>Bacteria</taxon>
        <taxon>Bacillati</taxon>
        <taxon>Actinomycetota</taxon>
        <taxon>Actinomycetes</taxon>
        <taxon>Pseudonocardiales</taxon>
        <taxon>Pseudonocardiaceae</taxon>
        <taxon>Actinokineospora</taxon>
    </lineage>
</organism>
<keyword evidence="4" id="KW-0143">Chaperone</keyword>
<protein>
    <recommendedName>
        <fullName evidence="7">ESAT-6 protein secretion system EspG family protein</fullName>
    </recommendedName>
</protein>
<sequence length="272" mass="29611">MELVSRAGTALHPVEVDLLCTFAEVEAPFPIDVPATGQSEVERALLYREAAERMRERGLADERGPLDVAEEFVYLLRACTGVVDMVVTTAEGTRSVAVLTARDDALVVTQDSADEFGMVRMLPTTVDDAVGGIARLVPRAETPLTTPFTLPRRAVRAAFEAMVARMPDDGGDPVPMTGEEIDELLRAHGISDRVATRMVAALTPAIGSGQAGVALRDDTEDQWRRVGTELTWLDTPRGRYRLAEDDDGWMSVNPLSPQELRDGLRALAGRIR</sequence>
<evidence type="ECO:0000256" key="1">
    <source>
        <dbReference type="ARBA" id="ARBA00004496"/>
    </source>
</evidence>
<evidence type="ECO:0000256" key="2">
    <source>
        <dbReference type="ARBA" id="ARBA00006411"/>
    </source>
</evidence>
<dbReference type="Pfam" id="PF14011">
    <property type="entry name" value="ESX-1_EspG"/>
    <property type="match status" value="1"/>
</dbReference>
<dbReference type="RefSeq" id="WP_189208290.1">
    <property type="nucleotide sequence ID" value="NZ_BMRB01000001.1"/>
</dbReference>
<reference evidence="5" key="2">
    <citation type="submission" date="2020-09" db="EMBL/GenBank/DDBJ databases">
        <authorList>
            <person name="Sun Q."/>
            <person name="Ohkuma M."/>
        </authorList>
    </citation>
    <scope>NUCLEOTIDE SEQUENCE</scope>
    <source>
        <strain evidence="5">JCM 3276</strain>
    </source>
</reference>
<dbReference type="EMBL" id="BMRB01000001">
    <property type="protein sequence ID" value="GGS13023.1"/>
    <property type="molecule type" value="Genomic_DNA"/>
</dbReference>
<dbReference type="InterPro" id="IPR025734">
    <property type="entry name" value="EspG"/>
</dbReference>
<evidence type="ECO:0000256" key="4">
    <source>
        <dbReference type="ARBA" id="ARBA00023186"/>
    </source>
</evidence>
<keyword evidence="3" id="KW-0963">Cytoplasm</keyword>
<accession>A0A918G2H3</accession>
<gene>
    <name evidence="5" type="ORF">GCM10010171_00940</name>
</gene>
<dbReference type="Proteomes" id="UP000660680">
    <property type="component" value="Unassembled WGS sequence"/>
</dbReference>
<comment type="similarity">
    <text evidence="2">Belongs to the EspG family.</text>
</comment>